<evidence type="ECO:0000256" key="2">
    <source>
        <dbReference type="ARBA" id="ARBA00022692"/>
    </source>
</evidence>
<feature type="non-terminal residue" evidence="6">
    <location>
        <position position="264"/>
    </location>
</feature>
<dbReference type="PANTHER" id="PTHR33514:SF15">
    <property type="entry name" value="COBALT TRANSPORT PROTEIN"/>
    <property type="match status" value="1"/>
</dbReference>
<dbReference type="CDD" id="cd16914">
    <property type="entry name" value="EcfT"/>
    <property type="match status" value="1"/>
</dbReference>
<evidence type="ECO:0000256" key="4">
    <source>
        <dbReference type="ARBA" id="ARBA00023136"/>
    </source>
</evidence>
<feature type="transmembrane region" description="Helical" evidence="5">
    <location>
        <begin position="143"/>
        <end position="165"/>
    </location>
</feature>
<evidence type="ECO:0000256" key="1">
    <source>
        <dbReference type="ARBA" id="ARBA00004141"/>
    </source>
</evidence>
<evidence type="ECO:0000313" key="6">
    <source>
        <dbReference type="EMBL" id="GAF77467.1"/>
    </source>
</evidence>
<feature type="transmembrane region" description="Helical" evidence="5">
    <location>
        <begin position="106"/>
        <end position="131"/>
    </location>
</feature>
<dbReference type="AlphaFoldDB" id="X0SNQ3"/>
<organism evidence="6">
    <name type="scientific">marine sediment metagenome</name>
    <dbReference type="NCBI Taxonomy" id="412755"/>
    <lineage>
        <taxon>unclassified sequences</taxon>
        <taxon>metagenomes</taxon>
        <taxon>ecological metagenomes</taxon>
    </lineage>
</organism>
<gene>
    <name evidence="6" type="ORF">S01H1_11197</name>
</gene>
<protein>
    <recommendedName>
        <fullName evidence="7">Energy-coupling factor transporter transmembrane protein EcfT</fullName>
    </recommendedName>
</protein>
<keyword evidence="4 5" id="KW-0472">Membrane</keyword>
<dbReference type="EMBL" id="BARS01005706">
    <property type="protein sequence ID" value="GAF77467.1"/>
    <property type="molecule type" value="Genomic_DNA"/>
</dbReference>
<dbReference type="PANTHER" id="PTHR33514">
    <property type="entry name" value="PROTEIN ABCI12, CHLOROPLASTIC"/>
    <property type="match status" value="1"/>
</dbReference>
<feature type="transmembrane region" description="Helical" evidence="5">
    <location>
        <begin position="225"/>
        <end position="248"/>
    </location>
</feature>
<feature type="transmembrane region" description="Helical" evidence="5">
    <location>
        <begin position="24"/>
        <end position="41"/>
    </location>
</feature>
<dbReference type="Pfam" id="PF02361">
    <property type="entry name" value="CbiQ"/>
    <property type="match status" value="1"/>
</dbReference>
<dbReference type="GO" id="GO:0005886">
    <property type="term" value="C:plasma membrane"/>
    <property type="evidence" value="ECO:0007669"/>
    <property type="project" value="TreeGrafter"/>
</dbReference>
<keyword evidence="2 5" id="KW-0812">Transmembrane</keyword>
<name>X0SNQ3_9ZZZZ</name>
<feature type="transmembrane region" description="Helical" evidence="5">
    <location>
        <begin position="53"/>
        <end position="75"/>
    </location>
</feature>
<accession>X0SNQ3</accession>
<comment type="subcellular location">
    <subcellularLocation>
        <location evidence="1">Membrane</location>
        <topology evidence="1">Multi-pass membrane protein</topology>
    </subcellularLocation>
</comment>
<evidence type="ECO:0008006" key="7">
    <source>
        <dbReference type="Google" id="ProtNLM"/>
    </source>
</evidence>
<evidence type="ECO:0000256" key="5">
    <source>
        <dbReference type="SAM" id="Phobius"/>
    </source>
</evidence>
<evidence type="ECO:0000256" key="3">
    <source>
        <dbReference type="ARBA" id="ARBA00022989"/>
    </source>
</evidence>
<dbReference type="InterPro" id="IPR003339">
    <property type="entry name" value="ABC/ECF_trnsptr_transmembrane"/>
</dbReference>
<sequence>MYHTLTWMLWLGAALLPAMITRNPLYLTILLLAVAVAYKTLGRLSPMAASWSIFLKAGLLLAAVSVLFNTLTVNYGDTVLFTLPRLSLRMGRVPLLELGGEITLEAIVFGLTSALSLVAILLIFATFNVLVDHHRVLRLTPAFLYQTGMIASIAIAFVPQMVSALQDIREAQAIRGHRFRGIRDLLPLFVPLLTTGLERAIQLAESMEARGFGSSTSDQTGRHRTLHRMLIAAALFGLLVAAFSFGYYRDARWPSAVLGVASLG</sequence>
<keyword evidence="3 5" id="KW-1133">Transmembrane helix</keyword>
<comment type="caution">
    <text evidence="6">The sequence shown here is derived from an EMBL/GenBank/DDBJ whole genome shotgun (WGS) entry which is preliminary data.</text>
</comment>
<reference evidence="6" key="1">
    <citation type="journal article" date="2014" name="Front. Microbiol.">
        <title>High frequency of phylogenetically diverse reductive dehalogenase-homologous genes in deep subseafloor sedimentary metagenomes.</title>
        <authorList>
            <person name="Kawai M."/>
            <person name="Futagami T."/>
            <person name="Toyoda A."/>
            <person name="Takaki Y."/>
            <person name="Nishi S."/>
            <person name="Hori S."/>
            <person name="Arai W."/>
            <person name="Tsubouchi T."/>
            <person name="Morono Y."/>
            <person name="Uchiyama I."/>
            <person name="Ito T."/>
            <person name="Fujiyama A."/>
            <person name="Inagaki F."/>
            <person name="Takami H."/>
        </authorList>
    </citation>
    <scope>NUCLEOTIDE SEQUENCE</scope>
    <source>
        <strain evidence="6">Expedition CK06-06</strain>
    </source>
</reference>
<proteinExistence type="predicted"/>